<dbReference type="RefSeq" id="WP_199870329.1">
    <property type="nucleotide sequence ID" value="NZ_JAAGPU010000022.1"/>
</dbReference>
<protein>
    <recommendedName>
        <fullName evidence="5">DUF4430 domain-containing protein</fullName>
    </recommendedName>
</protein>
<keyword evidence="4" id="KW-1185">Reference proteome</keyword>
<gene>
    <name evidence="3" type="ORF">G3M99_12035</name>
</gene>
<accession>A0A6M0H4P1</accession>
<evidence type="ECO:0008006" key="5">
    <source>
        <dbReference type="Google" id="ProtNLM"/>
    </source>
</evidence>
<feature type="chain" id="PRO_5039633291" description="DUF4430 domain-containing protein" evidence="2">
    <location>
        <begin position="21"/>
        <end position="232"/>
    </location>
</feature>
<dbReference type="PROSITE" id="PS51257">
    <property type="entry name" value="PROKAR_LIPOPROTEIN"/>
    <property type="match status" value="1"/>
</dbReference>
<feature type="compositionally biased region" description="Basic and acidic residues" evidence="1">
    <location>
        <begin position="100"/>
        <end position="125"/>
    </location>
</feature>
<keyword evidence="2" id="KW-0732">Signal</keyword>
<evidence type="ECO:0000313" key="3">
    <source>
        <dbReference type="EMBL" id="NEU05569.1"/>
    </source>
</evidence>
<organism evidence="3 4">
    <name type="scientific">Clostridium senegalense</name>
    <dbReference type="NCBI Taxonomy" id="1465809"/>
    <lineage>
        <taxon>Bacteria</taxon>
        <taxon>Bacillati</taxon>
        <taxon>Bacillota</taxon>
        <taxon>Clostridia</taxon>
        <taxon>Eubacteriales</taxon>
        <taxon>Clostridiaceae</taxon>
        <taxon>Clostridium</taxon>
    </lineage>
</organism>
<dbReference type="AlphaFoldDB" id="A0A6M0H4P1"/>
<dbReference type="EMBL" id="JAAGPU010000022">
    <property type="protein sequence ID" value="NEU05569.1"/>
    <property type="molecule type" value="Genomic_DNA"/>
</dbReference>
<evidence type="ECO:0000313" key="4">
    <source>
        <dbReference type="Proteomes" id="UP000481872"/>
    </source>
</evidence>
<evidence type="ECO:0000256" key="1">
    <source>
        <dbReference type="SAM" id="MobiDB-lite"/>
    </source>
</evidence>
<name>A0A6M0H4P1_9CLOT</name>
<reference evidence="3 4" key="1">
    <citation type="submission" date="2020-02" db="EMBL/GenBank/DDBJ databases">
        <title>Genome assembly of a novel Clostridium senegalense strain.</title>
        <authorList>
            <person name="Gupta T.B."/>
            <person name="Jauregui R."/>
            <person name="Maclean P."/>
            <person name="Nawarathana A."/>
            <person name="Brightwell G."/>
        </authorList>
    </citation>
    <scope>NUCLEOTIDE SEQUENCE [LARGE SCALE GENOMIC DNA]</scope>
    <source>
        <strain evidence="3 4">AGRFS4</strain>
    </source>
</reference>
<feature type="signal peptide" evidence="2">
    <location>
        <begin position="1"/>
        <end position="20"/>
    </location>
</feature>
<feature type="region of interest" description="Disordered" evidence="1">
    <location>
        <begin position="100"/>
        <end position="126"/>
    </location>
</feature>
<comment type="caution">
    <text evidence="3">The sequence shown here is derived from an EMBL/GenBank/DDBJ whole genome shotgun (WGS) entry which is preliminary data.</text>
</comment>
<evidence type="ECO:0000256" key="2">
    <source>
        <dbReference type="SAM" id="SignalP"/>
    </source>
</evidence>
<sequence>MNFKKIISILLCALTLLGCAYPTKNAKNKETNTITISTEKTNDTKVNEELKVENNTNNIEKTDISGCNDIEENQEEIQKENQIDENIVEQPQYEEEIEIVKESDENKEENKESQVDEKIEEKEEPQNPVITADEARELLIANVNLVKKFLEEGHTVAIIEDSNNNNWREIVKHWGIPEEDFICFAAPQDLEWSMVYAVGLSSGNVYELPNQGCVPAYLMQNNNRVQEYNWIE</sequence>
<proteinExistence type="predicted"/>
<dbReference type="Proteomes" id="UP000481872">
    <property type="component" value="Unassembled WGS sequence"/>
</dbReference>